<evidence type="ECO:0000256" key="15">
    <source>
        <dbReference type="ARBA" id="ARBA00032494"/>
    </source>
</evidence>
<dbReference type="Gene3D" id="2.160.10.10">
    <property type="entry name" value="Hexapeptide repeat proteins"/>
    <property type="match status" value="1"/>
</dbReference>
<evidence type="ECO:0000256" key="12">
    <source>
        <dbReference type="ARBA" id="ARBA00022922"/>
    </source>
</evidence>
<comment type="catalytic activity">
    <reaction evidence="1">
        <text>alpha-D-glucose 1-phosphate + ATP + H(+) = ADP-alpha-D-glucose + diphosphate</text>
        <dbReference type="Rhea" id="RHEA:12120"/>
        <dbReference type="ChEBI" id="CHEBI:15378"/>
        <dbReference type="ChEBI" id="CHEBI:30616"/>
        <dbReference type="ChEBI" id="CHEBI:33019"/>
        <dbReference type="ChEBI" id="CHEBI:57498"/>
        <dbReference type="ChEBI" id="CHEBI:58601"/>
        <dbReference type="EC" id="2.7.7.27"/>
    </reaction>
</comment>
<keyword evidence="7" id="KW-0021">Allosteric enzyme</keyword>
<protein>
    <recommendedName>
        <fullName evidence="6">glucose-1-phosphate adenylyltransferase</fullName>
        <ecNumber evidence="6">2.7.7.27</ecNumber>
    </recommendedName>
    <alternativeName>
        <fullName evidence="15">ADP-glucose pyrophosphorylase</fullName>
    </alternativeName>
    <alternativeName>
        <fullName evidence="14">ADP-glucose synthase</fullName>
    </alternativeName>
    <alternativeName>
        <fullName evidence="13">Alpha-D-glucose-1-phosphate adenyl transferase</fullName>
    </alternativeName>
</protein>
<dbReference type="PROSITE" id="PS00810">
    <property type="entry name" value="ADP_GLC_PYROPHOSPH_3"/>
    <property type="match status" value="1"/>
</dbReference>
<dbReference type="EC" id="2.7.7.27" evidence="6"/>
<dbReference type="GO" id="GO:0005978">
    <property type="term" value="P:glycogen biosynthetic process"/>
    <property type="evidence" value="ECO:0007669"/>
    <property type="project" value="InterPro"/>
</dbReference>
<evidence type="ECO:0000256" key="13">
    <source>
        <dbReference type="ARBA" id="ARBA00030645"/>
    </source>
</evidence>
<dbReference type="SUPFAM" id="SSF53448">
    <property type="entry name" value="Nucleotide-diphospho-sugar transferases"/>
    <property type="match status" value="1"/>
</dbReference>
<evidence type="ECO:0000256" key="10">
    <source>
        <dbReference type="ARBA" id="ARBA00022741"/>
    </source>
</evidence>
<comment type="function">
    <text evidence="2">This protein plays a role in synthesis of starch. It catalyzes the synthesis of the activated glycosyl donor, ADP-glucose from Glc-1-P and ATP.</text>
</comment>
<gene>
    <name evidence="17" type="ORF">I3842_07G161800</name>
</gene>
<keyword evidence="8" id="KW-0808">Transferase</keyword>
<evidence type="ECO:0000256" key="6">
    <source>
        <dbReference type="ARBA" id="ARBA00012460"/>
    </source>
</evidence>
<dbReference type="PANTHER" id="PTHR43523:SF12">
    <property type="entry name" value="GLUCOSE-1-PHOSPHATE ADENYLYLTRANSFERASE LARGE SUBUNIT 1, CHLOROPLASTIC-RELATED"/>
    <property type="match status" value="1"/>
</dbReference>
<dbReference type="GO" id="GO:0008878">
    <property type="term" value="F:glucose-1-phosphate adenylyltransferase activity"/>
    <property type="evidence" value="ECO:0007669"/>
    <property type="project" value="UniProtKB-EC"/>
</dbReference>
<comment type="caution">
    <text evidence="17">The sequence shown here is derived from an EMBL/GenBank/DDBJ whole genome shotgun (WGS) entry which is preliminary data.</text>
</comment>
<reference evidence="17" key="1">
    <citation type="submission" date="2021-01" db="EMBL/GenBank/DDBJ databases">
        <authorList>
            <person name="Lovell J.T."/>
            <person name="Bentley N."/>
            <person name="Bhattarai G."/>
            <person name="Jenkins J.W."/>
            <person name="Sreedasyam A."/>
            <person name="Alarcon Y."/>
            <person name="Bock C."/>
            <person name="Boston L."/>
            <person name="Carlson J."/>
            <person name="Cervantes K."/>
            <person name="Clermont K."/>
            <person name="Krom N."/>
            <person name="Kubenka K."/>
            <person name="Mamidi S."/>
            <person name="Mattison C."/>
            <person name="Monteros M."/>
            <person name="Pisani C."/>
            <person name="Plott C."/>
            <person name="Rajasekar S."/>
            <person name="Rhein H.S."/>
            <person name="Rohla C."/>
            <person name="Song M."/>
            <person name="Hilaire R.S."/>
            <person name="Shu S."/>
            <person name="Wells L."/>
            <person name="Wang X."/>
            <person name="Webber J."/>
            <person name="Heerema R.J."/>
            <person name="Klein P."/>
            <person name="Conner P."/>
            <person name="Grauke L."/>
            <person name="Grimwood J."/>
            <person name="Schmutz J."/>
            <person name="Randall J.J."/>
        </authorList>
    </citation>
    <scope>NUCLEOTIDE SEQUENCE</scope>
    <source>
        <tissue evidence="17">Leaf</tissue>
    </source>
</reference>
<dbReference type="FunFam" id="2.160.10.10:FF:000010">
    <property type="entry name" value="Glucose-1-phosphate adenylyltransferase"/>
    <property type="match status" value="1"/>
</dbReference>
<proteinExistence type="inferred from homology"/>
<keyword evidence="12" id="KW-0750">Starch biosynthesis</keyword>
<dbReference type="InterPro" id="IPR005835">
    <property type="entry name" value="NTP_transferase_dom"/>
</dbReference>
<dbReference type="PROSITE" id="PS00809">
    <property type="entry name" value="ADP_GLC_PYROPHOSPH_2"/>
    <property type="match status" value="1"/>
</dbReference>
<dbReference type="PROSITE" id="PS00808">
    <property type="entry name" value="ADP_GLC_PYROPHOSPH_1"/>
    <property type="match status" value="1"/>
</dbReference>
<evidence type="ECO:0000256" key="9">
    <source>
        <dbReference type="ARBA" id="ARBA00022695"/>
    </source>
</evidence>
<dbReference type="InterPro" id="IPR005836">
    <property type="entry name" value="ADP_Glu_pyroP_CS"/>
</dbReference>
<evidence type="ECO:0000256" key="3">
    <source>
        <dbReference type="ARBA" id="ARBA00004727"/>
    </source>
</evidence>
<evidence type="ECO:0000259" key="16">
    <source>
        <dbReference type="Pfam" id="PF00483"/>
    </source>
</evidence>
<dbReference type="InterPro" id="IPR011004">
    <property type="entry name" value="Trimer_LpxA-like_sf"/>
</dbReference>
<dbReference type="GO" id="GO:0019252">
    <property type="term" value="P:starch biosynthetic process"/>
    <property type="evidence" value="ECO:0007669"/>
    <property type="project" value="UniProtKB-KW"/>
</dbReference>
<keyword evidence="10" id="KW-0547">Nucleotide-binding</keyword>
<dbReference type="Pfam" id="PF00483">
    <property type="entry name" value="NTP_transferase"/>
    <property type="match status" value="1"/>
</dbReference>
<evidence type="ECO:0000256" key="4">
    <source>
        <dbReference type="ARBA" id="ARBA00010443"/>
    </source>
</evidence>
<sequence length="470" mass="52244">MDSCFATLKANVHPVKVCRGVGNTGTGFWGESIGVSLKGRDLSAQFLKSSESERRRVNKVKPGVPFSVLTPDINKEVVTLQAPIFETPKVDPKNVASIILGGGAGTRLFPLTSRRAKPAVLAATQTPGEAGKRWFQGTADAVRQFIWVFEDAKNKSVEHILILSGDHLYRMDYMDFVQRHVDTNADITVSCVPMDESRASDYGLIKIGNSGRITQFAEKPKGLDLKAMQVDTTLLGLSEQDARKYPYIASMGVYVFKTDVLLKLLRWRYPSCNDFGSEIIPSAVREHNVQAYLFNDYWEDIGTISSFFYANLALTKQPPKFEFYDPKTPFYTSPRFLPPIKVEKSRILDAIISHGCFLRECSVQHSIVGVRSRLDYGVELKDTMMMGADYYQTESEIASLLAEGKVPIGVGQNTKIRNCIIDKNAKIGRNVVITNGDAVQEADRPNEGFYIRSGITVILKNATIMDGKVI</sequence>
<evidence type="ECO:0000256" key="1">
    <source>
        <dbReference type="ARBA" id="ARBA00000956"/>
    </source>
</evidence>
<keyword evidence="9" id="KW-0548">Nucleotidyltransferase</keyword>
<dbReference type="EMBL" id="CM031831">
    <property type="protein sequence ID" value="KAG6705025.1"/>
    <property type="molecule type" value="Genomic_DNA"/>
</dbReference>
<organism evidence="17 18">
    <name type="scientific">Carya illinoinensis</name>
    <name type="common">Pecan</name>
    <dbReference type="NCBI Taxonomy" id="32201"/>
    <lineage>
        <taxon>Eukaryota</taxon>
        <taxon>Viridiplantae</taxon>
        <taxon>Streptophyta</taxon>
        <taxon>Embryophyta</taxon>
        <taxon>Tracheophyta</taxon>
        <taxon>Spermatophyta</taxon>
        <taxon>Magnoliopsida</taxon>
        <taxon>eudicotyledons</taxon>
        <taxon>Gunneridae</taxon>
        <taxon>Pentapetalae</taxon>
        <taxon>rosids</taxon>
        <taxon>fabids</taxon>
        <taxon>Fagales</taxon>
        <taxon>Juglandaceae</taxon>
        <taxon>Carya</taxon>
    </lineage>
</organism>
<evidence type="ECO:0000313" key="18">
    <source>
        <dbReference type="Proteomes" id="UP000811246"/>
    </source>
</evidence>
<dbReference type="InterPro" id="IPR011831">
    <property type="entry name" value="ADP-Glc_PPase"/>
</dbReference>
<dbReference type="Pfam" id="PF25247">
    <property type="entry name" value="LbH_GLGC"/>
    <property type="match status" value="1"/>
</dbReference>
<dbReference type="InterPro" id="IPR029044">
    <property type="entry name" value="Nucleotide-diphossugar_trans"/>
</dbReference>
<evidence type="ECO:0000256" key="7">
    <source>
        <dbReference type="ARBA" id="ARBA00022533"/>
    </source>
</evidence>
<evidence type="ECO:0000256" key="8">
    <source>
        <dbReference type="ARBA" id="ARBA00022679"/>
    </source>
</evidence>
<name>A0A922ELG3_CARIL</name>
<dbReference type="PANTHER" id="PTHR43523">
    <property type="entry name" value="GLUCOSE-1-PHOSPHATE ADENYLYLTRANSFERASE-RELATED"/>
    <property type="match status" value="1"/>
</dbReference>
<feature type="domain" description="Nucleotidyl transferase" evidence="16">
    <location>
        <begin position="124"/>
        <end position="316"/>
    </location>
</feature>
<dbReference type="SUPFAM" id="SSF51161">
    <property type="entry name" value="Trimeric LpxA-like enzymes"/>
    <property type="match status" value="1"/>
</dbReference>
<evidence type="ECO:0000313" key="17">
    <source>
        <dbReference type="EMBL" id="KAG6705025.1"/>
    </source>
</evidence>
<evidence type="ECO:0000256" key="5">
    <source>
        <dbReference type="ARBA" id="ARBA00011680"/>
    </source>
</evidence>
<comment type="similarity">
    <text evidence="4">Belongs to the bacterial/plant glucose-1-phosphate adenylyltransferase family.</text>
</comment>
<evidence type="ECO:0000256" key="11">
    <source>
        <dbReference type="ARBA" id="ARBA00022840"/>
    </source>
</evidence>
<accession>A0A922ELG3</accession>
<evidence type="ECO:0000256" key="14">
    <source>
        <dbReference type="ARBA" id="ARBA00030817"/>
    </source>
</evidence>
<keyword evidence="11" id="KW-0067">ATP-binding</keyword>
<evidence type="ECO:0000256" key="2">
    <source>
        <dbReference type="ARBA" id="ARBA00002231"/>
    </source>
</evidence>
<comment type="subunit">
    <text evidence="5">Heterotetramer.</text>
</comment>
<dbReference type="Gene3D" id="3.90.550.10">
    <property type="entry name" value="Spore Coat Polysaccharide Biosynthesis Protein SpsA, Chain A"/>
    <property type="match status" value="1"/>
</dbReference>
<dbReference type="Proteomes" id="UP000811246">
    <property type="component" value="Chromosome 7"/>
</dbReference>
<comment type="pathway">
    <text evidence="3">Glycan biosynthesis; starch biosynthesis.</text>
</comment>
<dbReference type="GO" id="GO:0005524">
    <property type="term" value="F:ATP binding"/>
    <property type="evidence" value="ECO:0007669"/>
    <property type="project" value="UniProtKB-KW"/>
</dbReference>
<dbReference type="AlphaFoldDB" id="A0A922ELG3"/>
<dbReference type="CDD" id="cd04651">
    <property type="entry name" value="LbH_G1P_AT_C"/>
    <property type="match status" value="1"/>
</dbReference>